<organism evidence="1">
    <name type="scientific">marine sediment metagenome</name>
    <dbReference type="NCBI Taxonomy" id="412755"/>
    <lineage>
        <taxon>unclassified sequences</taxon>
        <taxon>metagenomes</taxon>
        <taxon>ecological metagenomes</taxon>
    </lineage>
</organism>
<proteinExistence type="predicted"/>
<name>A0A0F9TKS8_9ZZZZ</name>
<dbReference type="AlphaFoldDB" id="A0A0F9TKS8"/>
<gene>
    <name evidence="1" type="ORF">LCGC14_0717680</name>
</gene>
<sequence>MALVLKGVSNVMRNLNREIKGIRGRTEAGLRAGATLVKGRSMRLAPVDTGHLRQSAYVDSGTVFLKGPWAIVGYTAIYAPAVHEMNKNYVVGQWKFLEEPFFDSANDVLEIIRRRAMIK</sequence>
<comment type="caution">
    <text evidence="1">The sequence shown here is derived from an EMBL/GenBank/DDBJ whole genome shotgun (WGS) entry which is preliminary data.</text>
</comment>
<evidence type="ECO:0000313" key="1">
    <source>
        <dbReference type="EMBL" id="KKN42008.1"/>
    </source>
</evidence>
<protein>
    <recommendedName>
        <fullName evidence="2">HK97 gp10 family phage protein</fullName>
    </recommendedName>
</protein>
<evidence type="ECO:0008006" key="2">
    <source>
        <dbReference type="Google" id="ProtNLM"/>
    </source>
</evidence>
<reference evidence="1" key="1">
    <citation type="journal article" date="2015" name="Nature">
        <title>Complex archaea that bridge the gap between prokaryotes and eukaryotes.</title>
        <authorList>
            <person name="Spang A."/>
            <person name="Saw J.H."/>
            <person name="Jorgensen S.L."/>
            <person name="Zaremba-Niedzwiedzka K."/>
            <person name="Martijn J."/>
            <person name="Lind A.E."/>
            <person name="van Eijk R."/>
            <person name="Schleper C."/>
            <person name="Guy L."/>
            <person name="Ettema T.J."/>
        </authorList>
    </citation>
    <scope>NUCLEOTIDE SEQUENCE</scope>
</reference>
<dbReference type="EMBL" id="LAZR01001611">
    <property type="protein sequence ID" value="KKN42008.1"/>
    <property type="molecule type" value="Genomic_DNA"/>
</dbReference>
<accession>A0A0F9TKS8</accession>